<dbReference type="InterPro" id="IPR050951">
    <property type="entry name" value="Retrovirus_Pol_polyprotein"/>
</dbReference>
<proteinExistence type="predicted"/>
<keyword evidence="4" id="KW-0255">Endonuclease</keyword>
<dbReference type="Gene3D" id="3.30.420.10">
    <property type="entry name" value="Ribonuclease H-like superfamily/Ribonuclease H"/>
    <property type="match status" value="1"/>
</dbReference>
<protein>
    <submittedName>
        <fullName evidence="9">Reverse transcriptase domain-containing protein</fullName>
    </submittedName>
</protein>
<dbReference type="CDD" id="cd09274">
    <property type="entry name" value="RNase_HI_RT_Ty3"/>
    <property type="match status" value="1"/>
</dbReference>
<keyword evidence="5" id="KW-0378">Hydrolase</keyword>
<dbReference type="InterPro" id="IPR000477">
    <property type="entry name" value="RT_dom"/>
</dbReference>
<reference evidence="9" key="1">
    <citation type="journal article" date="2022" name="Int. J. Mol. Sci.">
        <title>Draft Genome of Tanacetum Coccineum: Genomic Comparison of Closely Related Tanacetum-Family Plants.</title>
        <authorList>
            <person name="Yamashiro T."/>
            <person name="Shiraishi A."/>
            <person name="Nakayama K."/>
            <person name="Satake H."/>
        </authorList>
    </citation>
    <scope>NUCLEOTIDE SEQUENCE</scope>
</reference>
<dbReference type="Pfam" id="PF00078">
    <property type="entry name" value="RVT_1"/>
    <property type="match status" value="1"/>
</dbReference>
<evidence type="ECO:0000256" key="5">
    <source>
        <dbReference type="ARBA" id="ARBA00022801"/>
    </source>
</evidence>
<dbReference type="EMBL" id="BQNB010019633">
    <property type="protein sequence ID" value="GJT87365.1"/>
    <property type="molecule type" value="Genomic_DNA"/>
</dbReference>
<comment type="caution">
    <text evidence="9">The sequence shown here is derived from an EMBL/GenBank/DDBJ whole genome shotgun (WGS) entry which is preliminary data.</text>
</comment>
<keyword evidence="10" id="KW-1185">Reference proteome</keyword>
<gene>
    <name evidence="9" type="ORF">Tco_1069082</name>
</gene>
<evidence type="ECO:0000256" key="2">
    <source>
        <dbReference type="ARBA" id="ARBA00022695"/>
    </source>
</evidence>
<dbReference type="InterPro" id="IPR043502">
    <property type="entry name" value="DNA/RNA_pol_sf"/>
</dbReference>
<dbReference type="InterPro" id="IPR012337">
    <property type="entry name" value="RNaseH-like_sf"/>
</dbReference>
<evidence type="ECO:0000256" key="3">
    <source>
        <dbReference type="ARBA" id="ARBA00022722"/>
    </source>
</evidence>
<evidence type="ECO:0000256" key="4">
    <source>
        <dbReference type="ARBA" id="ARBA00022759"/>
    </source>
</evidence>
<sequence>MCIDYRELNKLTVKNHYPLPRIDDLFDQLQGSSVYSKIDLRSGYHQLRVREEDIPKTAFKTRYGHYEFQVMPFGLTNALAVFMDLMNRVCKPYLDKFVIVFIDDILIYSKNKEEHEEDLKLILELLKKEEFYAKFSKCEFWIPKHKGLGAVLMQNEKVIAYASRQLKIHEKNYTTHDLELGAVVFALKMWRHYLYRTRCTVFTDHKSLQHILDKKELNMRQRCWLELFSDYDCDIRYHPGKANVVADALSRKERSKPLRVRALVMTMGLNLPKKILEAQTEALKPENLSAEDVGGMLRKDLPKEKLEPRADGTLCLNNRSWVSCFGDLRTLIMHESHKSKYSIHPEHQKPSGLLVQPEILEWKWEKITMDFVTKLPKTTNGYDTIWVIVDRLTKSAHFLPMRETDPMEKLMKLYIKEVVTRHGVPVSIISDRDGRFTSLFWKAINKALGTRLDMSTTYHPETDGQSERTIQTFEDMLRACVLDFGKNWDRHLPLVEFSYNNSYHTSIKATPFEALYGQKC</sequence>
<dbReference type="Gene3D" id="3.10.10.10">
    <property type="entry name" value="HIV Type 1 Reverse Transcriptase, subunit A, domain 1"/>
    <property type="match status" value="1"/>
</dbReference>
<keyword evidence="1" id="KW-0808">Transferase</keyword>
<evidence type="ECO:0000256" key="1">
    <source>
        <dbReference type="ARBA" id="ARBA00022679"/>
    </source>
</evidence>
<dbReference type="InterPro" id="IPR036397">
    <property type="entry name" value="RNaseH_sf"/>
</dbReference>
<dbReference type="SUPFAM" id="SSF53098">
    <property type="entry name" value="Ribonuclease H-like"/>
    <property type="match status" value="1"/>
</dbReference>
<evidence type="ECO:0000313" key="10">
    <source>
        <dbReference type="Proteomes" id="UP001151760"/>
    </source>
</evidence>
<keyword evidence="3" id="KW-0540">Nuclease</keyword>
<dbReference type="PROSITE" id="PS50994">
    <property type="entry name" value="INTEGRASE"/>
    <property type="match status" value="1"/>
</dbReference>
<organism evidence="9 10">
    <name type="scientific">Tanacetum coccineum</name>
    <dbReference type="NCBI Taxonomy" id="301880"/>
    <lineage>
        <taxon>Eukaryota</taxon>
        <taxon>Viridiplantae</taxon>
        <taxon>Streptophyta</taxon>
        <taxon>Embryophyta</taxon>
        <taxon>Tracheophyta</taxon>
        <taxon>Spermatophyta</taxon>
        <taxon>Magnoliopsida</taxon>
        <taxon>eudicotyledons</taxon>
        <taxon>Gunneridae</taxon>
        <taxon>Pentapetalae</taxon>
        <taxon>asterids</taxon>
        <taxon>campanulids</taxon>
        <taxon>Asterales</taxon>
        <taxon>Asteraceae</taxon>
        <taxon>Asteroideae</taxon>
        <taxon>Anthemideae</taxon>
        <taxon>Anthemidinae</taxon>
        <taxon>Tanacetum</taxon>
    </lineage>
</organism>
<evidence type="ECO:0000259" key="7">
    <source>
        <dbReference type="PROSITE" id="PS50878"/>
    </source>
</evidence>
<name>A0ABQ5HHI5_9ASTR</name>
<dbReference type="SUPFAM" id="SSF56672">
    <property type="entry name" value="DNA/RNA polymerases"/>
    <property type="match status" value="1"/>
</dbReference>
<feature type="domain" description="Integrase catalytic" evidence="8">
    <location>
        <begin position="353"/>
        <end position="519"/>
    </location>
</feature>
<dbReference type="Gene3D" id="3.30.70.270">
    <property type="match status" value="1"/>
</dbReference>
<dbReference type="Pfam" id="PF17917">
    <property type="entry name" value="RT_RNaseH"/>
    <property type="match status" value="1"/>
</dbReference>
<evidence type="ECO:0000256" key="6">
    <source>
        <dbReference type="ARBA" id="ARBA00022918"/>
    </source>
</evidence>
<dbReference type="InterPro" id="IPR041373">
    <property type="entry name" value="RT_RNaseH"/>
</dbReference>
<dbReference type="InterPro" id="IPR043128">
    <property type="entry name" value="Rev_trsase/Diguanyl_cyclase"/>
</dbReference>
<accession>A0ABQ5HHI5</accession>
<dbReference type="PANTHER" id="PTHR37984:SF5">
    <property type="entry name" value="PROTEIN NYNRIN-LIKE"/>
    <property type="match status" value="1"/>
</dbReference>
<keyword evidence="6 9" id="KW-0695">RNA-directed DNA polymerase</keyword>
<feature type="domain" description="Reverse transcriptase" evidence="7">
    <location>
        <begin position="1"/>
        <end position="152"/>
    </location>
</feature>
<dbReference type="InterPro" id="IPR001584">
    <property type="entry name" value="Integrase_cat-core"/>
</dbReference>
<dbReference type="PANTHER" id="PTHR37984">
    <property type="entry name" value="PROTEIN CBG26694"/>
    <property type="match status" value="1"/>
</dbReference>
<reference evidence="9" key="2">
    <citation type="submission" date="2022-01" db="EMBL/GenBank/DDBJ databases">
        <authorList>
            <person name="Yamashiro T."/>
            <person name="Shiraishi A."/>
            <person name="Satake H."/>
            <person name="Nakayama K."/>
        </authorList>
    </citation>
    <scope>NUCLEOTIDE SEQUENCE</scope>
</reference>
<keyword evidence="2" id="KW-0548">Nucleotidyltransferase</keyword>
<dbReference type="GO" id="GO:0003964">
    <property type="term" value="F:RNA-directed DNA polymerase activity"/>
    <property type="evidence" value="ECO:0007669"/>
    <property type="project" value="UniProtKB-KW"/>
</dbReference>
<evidence type="ECO:0000313" key="9">
    <source>
        <dbReference type="EMBL" id="GJT87365.1"/>
    </source>
</evidence>
<evidence type="ECO:0000259" key="8">
    <source>
        <dbReference type="PROSITE" id="PS50994"/>
    </source>
</evidence>
<dbReference type="Proteomes" id="UP001151760">
    <property type="component" value="Unassembled WGS sequence"/>
</dbReference>
<dbReference type="PROSITE" id="PS50878">
    <property type="entry name" value="RT_POL"/>
    <property type="match status" value="1"/>
</dbReference>
<dbReference type="CDD" id="cd01647">
    <property type="entry name" value="RT_LTR"/>
    <property type="match status" value="1"/>
</dbReference>